<dbReference type="AlphaFoldDB" id="A0A8H6CQ74"/>
<reference evidence="3 4" key="1">
    <citation type="journal article" date="2020" name="Genomics">
        <title>Complete, high-quality genomes from long-read metagenomic sequencing of two wolf lichen thalli reveals enigmatic genome architecture.</title>
        <authorList>
            <person name="McKenzie S.K."/>
            <person name="Walston R.F."/>
            <person name="Allen J.L."/>
        </authorList>
    </citation>
    <scope>NUCLEOTIDE SEQUENCE [LARGE SCALE GENOMIC DNA]</scope>
    <source>
        <strain evidence="3">WasteWater2</strain>
    </source>
</reference>
<dbReference type="Proteomes" id="UP000578531">
    <property type="component" value="Unassembled WGS sequence"/>
</dbReference>
<organism evidence="3 4">
    <name type="scientific">Letharia columbiana</name>
    <dbReference type="NCBI Taxonomy" id="112416"/>
    <lineage>
        <taxon>Eukaryota</taxon>
        <taxon>Fungi</taxon>
        <taxon>Dikarya</taxon>
        <taxon>Ascomycota</taxon>
        <taxon>Pezizomycotina</taxon>
        <taxon>Lecanoromycetes</taxon>
        <taxon>OSLEUM clade</taxon>
        <taxon>Lecanoromycetidae</taxon>
        <taxon>Lecanorales</taxon>
        <taxon>Lecanorineae</taxon>
        <taxon>Parmeliaceae</taxon>
        <taxon>Letharia</taxon>
    </lineage>
</organism>
<evidence type="ECO:0000313" key="4">
    <source>
        <dbReference type="Proteomes" id="UP000578531"/>
    </source>
</evidence>
<evidence type="ECO:0000256" key="1">
    <source>
        <dbReference type="SAM" id="MobiDB-lite"/>
    </source>
</evidence>
<dbReference type="RefSeq" id="XP_037159069.1">
    <property type="nucleotide sequence ID" value="XM_037314089.1"/>
</dbReference>
<keyword evidence="4" id="KW-1185">Reference proteome</keyword>
<evidence type="ECO:0000256" key="2">
    <source>
        <dbReference type="SAM" id="SignalP"/>
    </source>
</evidence>
<evidence type="ECO:0000313" key="3">
    <source>
        <dbReference type="EMBL" id="KAF6227578.1"/>
    </source>
</evidence>
<dbReference type="GeneID" id="59293853"/>
<sequence>MLSDFFSFALACNLIVIIPFSAATADTYPTTFANSTRITLPSATGTTDCPSNCTRNVEPLGSITWTGRTITATVTAETLVYVVNKKNNSTRTETITNTEVDLKDYTPLSTTKTTSVVLQFGTTSRTEILTFPSILYTDYPSSYTICGTLPTTTAGVATCLNYPCAQVSGEFDPFNSDSPVFAFPSHPPIPDTIQNISASYLALDPRGSTWDAVWSSDSDYEPLVKPLMPDMGAWNCSPYGTWPAAASALNTALYLTATSTSTEAGDEAGVTPAPKASPPKEAPGPAAGKAPAKVEPQAAEVSQIIANPFGVGKPAAVAEKPTPAPSPPSPHEENSDIAALVPVPGLNNQAATAVPAAAANAVANVVISSTNAQGSILVVTSQVPGVIVTSTNAQGSQVVTTIPVVSPQAIDNTPEPAPVVVNGHTLTTDSQSHYVIAGQILSANTPLVLGSGASTTPVILQTSGIHPVLVIGSSTTTLNLPTSTPTTTIPPAITIGTQTITANAQGQYLIGSQTLTPGGENVVGGTTAPGGTVAVGGTTVSLAPSATQAVVGTSTEGLAPYIVGGLGTGPNGTGAVQFLGVAGAKVRCWGSRYLVGMFAGVAGISWLF</sequence>
<dbReference type="EMBL" id="JACCJC010000085">
    <property type="protein sequence ID" value="KAF6227578.1"/>
    <property type="molecule type" value="Genomic_DNA"/>
</dbReference>
<feature type="region of interest" description="Disordered" evidence="1">
    <location>
        <begin position="313"/>
        <end position="335"/>
    </location>
</feature>
<protein>
    <submittedName>
        <fullName evidence="3">Uncharacterized protein</fullName>
    </submittedName>
</protein>
<feature type="signal peptide" evidence="2">
    <location>
        <begin position="1"/>
        <end position="25"/>
    </location>
</feature>
<comment type="caution">
    <text evidence="3">The sequence shown here is derived from an EMBL/GenBank/DDBJ whole genome shotgun (WGS) entry which is preliminary data.</text>
</comment>
<accession>A0A8H6CQ74</accession>
<keyword evidence="2" id="KW-0732">Signal</keyword>
<feature type="region of interest" description="Disordered" evidence="1">
    <location>
        <begin position="261"/>
        <end position="295"/>
    </location>
</feature>
<feature type="chain" id="PRO_5034626432" evidence="2">
    <location>
        <begin position="26"/>
        <end position="608"/>
    </location>
</feature>
<dbReference type="OrthoDB" id="5409877at2759"/>
<name>A0A8H6CQ74_9LECA</name>
<proteinExistence type="predicted"/>
<gene>
    <name evidence="3" type="ORF">HO173_012217</name>
</gene>
<feature type="compositionally biased region" description="Low complexity" evidence="1">
    <location>
        <begin position="283"/>
        <end position="293"/>
    </location>
</feature>